<name>A0A8T0V6T5_PANVG</name>
<protein>
    <submittedName>
        <fullName evidence="2">Uncharacterized protein</fullName>
    </submittedName>
</protein>
<accession>A0A8T0V6T5</accession>
<gene>
    <name evidence="2" type="ORF">PVAP13_3KG387600</name>
</gene>
<proteinExistence type="predicted"/>
<organism evidence="2 3">
    <name type="scientific">Panicum virgatum</name>
    <name type="common">Blackwell switchgrass</name>
    <dbReference type="NCBI Taxonomy" id="38727"/>
    <lineage>
        <taxon>Eukaryota</taxon>
        <taxon>Viridiplantae</taxon>
        <taxon>Streptophyta</taxon>
        <taxon>Embryophyta</taxon>
        <taxon>Tracheophyta</taxon>
        <taxon>Spermatophyta</taxon>
        <taxon>Magnoliopsida</taxon>
        <taxon>Liliopsida</taxon>
        <taxon>Poales</taxon>
        <taxon>Poaceae</taxon>
        <taxon>PACMAD clade</taxon>
        <taxon>Panicoideae</taxon>
        <taxon>Panicodae</taxon>
        <taxon>Paniceae</taxon>
        <taxon>Panicinae</taxon>
        <taxon>Panicum</taxon>
        <taxon>Panicum sect. Hiantes</taxon>
    </lineage>
</organism>
<dbReference type="AlphaFoldDB" id="A0A8T0V6T5"/>
<evidence type="ECO:0000313" key="3">
    <source>
        <dbReference type="Proteomes" id="UP000823388"/>
    </source>
</evidence>
<evidence type="ECO:0000256" key="1">
    <source>
        <dbReference type="SAM" id="MobiDB-lite"/>
    </source>
</evidence>
<feature type="region of interest" description="Disordered" evidence="1">
    <location>
        <begin position="1"/>
        <end position="23"/>
    </location>
</feature>
<reference evidence="2" key="1">
    <citation type="submission" date="2020-05" db="EMBL/GenBank/DDBJ databases">
        <title>WGS assembly of Panicum virgatum.</title>
        <authorList>
            <person name="Lovell J.T."/>
            <person name="Jenkins J."/>
            <person name="Shu S."/>
            <person name="Juenger T.E."/>
            <person name="Schmutz J."/>
        </authorList>
    </citation>
    <scope>NUCLEOTIDE SEQUENCE</scope>
    <source>
        <strain evidence="2">AP13</strain>
    </source>
</reference>
<keyword evidence="3" id="KW-1185">Reference proteome</keyword>
<evidence type="ECO:0000313" key="2">
    <source>
        <dbReference type="EMBL" id="KAG2628583.1"/>
    </source>
</evidence>
<sequence length="137" mass="14461">MPTQGRAPAAADEHRSSGGASQLPEQNVAGVYGAATPPTSFVNESCFFNGHGSFFSSAGRSPIAKPWMQPQYSDSATWATNFGPSVQQEQDHCTFEVSARASTFEVTAQNCGHVPKPTVASTFECELMAMCAVAIPV</sequence>
<dbReference type="EMBL" id="CM029041">
    <property type="protein sequence ID" value="KAG2628583.1"/>
    <property type="molecule type" value="Genomic_DNA"/>
</dbReference>
<comment type="caution">
    <text evidence="2">The sequence shown here is derived from an EMBL/GenBank/DDBJ whole genome shotgun (WGS) entry which is preliminary data.</text>
</comment>
<dbReference type="Proteomes" id="UP000823388">
    <property type="component" value="Chromosome 3K"/>
</dbReference>